<organism evidence="2 3">
    <name type="scientific">Lutimaribacter saemankumensis</name>
    <dbReference type="NCBI Taxonomy" id="490829"/>
    <lineage>
        <taxon>Bacteria</taxon>
        <taxon>Pseudomonadati</taxon>
        <taxon>Pseudomonadota</taxon>
        <taxon>Alphaproteobacteria</taxon>
        <taxon>Rhodobacterales</taxon>
        <taxon>Roseobacteraceae</taxon>
        <taxon>Lutimaribacter</taxon>
    </lineage>
</organism>
<dbReference type="Proteomes" id="UP000199340">
    <property type="component" value="Unassembled WGS sequence"/>
</dbReference>
<reference evidence="2 3" key="1">
    <citation type="submission" date="2016-10" db="EMBL/GenBank/DDBJ databases">
        <authorList>
            <person name="de Groot N.N."/>
        </authorList>
    </citation>
    <scope>NUCLEOTIDE SEQUENCE [LARGE SCALE GENOMIC DNA]</scope>
    <source>
        <strain evidence="2 3">DSM 28010</strain>
    </source>
</reference>
<evidence type="ECO:0000256" key="1">
    <source>
        <dbReference type="SAM" id="SignalP"/>
    </source>
</evidence>
<dbReference type="InterPro" id="IPR036249">
    <property type="entry name" value="Thioredoxin-like_sf"/>
</dbReference>
<gene>
    <name evidence="2" type="ORF">SAMN05421850_101423</name>
</gene>
<dbReference type="EMBL" id="FNEB01000001">
    <property type="protein sequence ID" value="SDI03542.1"/>
    <property type="molecule type" value="Genomic_DNA"/>
</dbReference>
<dbReference type="RefSeq" id="WP_090026007.1">
    <property type="nucleotide sequence ID" value="NZ_FNEB01000001.1"/>
</dbReference>
<keyword evidence="3" id="KW-1185">Reference proteome</keyword>
<evidence type="ECO:0008006" key="4">
    <source>
        <dbReference type="Google" id="ProtNLM"/>
    </source>
</evidence>
<sequence length="159" mass="17095">MRPIIAFACALLGAGGAALADTDFTALSEQERAAMRAEIRALLLSEPDIVARALAGPSPYSAAVDRDLGLIERYAGTLFADGAAVAIFIDGNCPDCDRALDEIRDVTEVYGMVFNVLNMSEHADIAQALELDAVPSYVFPDKMVRGHVPPIVLKRYLQK</sequence>
<protein>
    <recommendedName>
        <fullName evidence="4">Thioredoxin</fullName>
    </recommendedName>
</protein>
<dbReference type="STRING" id="490829.SAMN05421850_101423"/>
<keyword evidence="1" id="KW-0732">Signal</keyword>
<feature type="signal peptide" evidence="1">
    <location>
        <begin position="1"/>
        <end position="20"/>
    </location>
</feature>
<evidence type="ECO:0000313" key="3">
    <source>
        <dbReference type="Proteomes" id="UP000199340"/>
    </source>
</evidence>
<dbReference type="AlphaFoldDB" id="A0A1G8HA68"/>
<accession>A0A1G8HA68</accession>
<evidence type="ECO:0000313" key="2">
    <source>
        <dbReference type="EMBL" id="SDI03542.1"/>
    </source>
</evidence>
<feature type="chain" id="PRO_5011718572" description="Thioredoxin" evidence="1">
    <location>
        <begin position="21"/>
        <end position="159"/>
    </location>
</feature>
<proteinExistence type="predicted"/>
<dbReference type="SUPFAM" id="SSF52833">
    <property type="entry name" value="Thioredoxin-like"/>
    <property type="match status" value="1"/>
</dbReference>
<name>A0A1G8HA68_9RHOB</name>
<dbReference type="OrthoDB" id="7726503at2"/>